<organism evidence="4 5">
    <name type="scientific">Coprococcus hominis</name>
    <name type="common">ex Liu et al. 2022</name>
    <dbReference type="NCBI Taxonomy" id="2763039"/>
    <lineage>
        <taxon>Bacteria</taxon>
        <taxon>Bacillati</taxon>
        <taxon>Bacillota</taxon>
        <taxon>Clostridia</taxon>
        <taxon>Lachnospirales</taxon>
        <taxon>Lachnospiraceae</taxon>
        <taxon>Coprococcus</taxon>
    </lineage>
</organism>
<dbReference type="InterPro" id="IPR003439">
    <property type="entry name" value="ABC_transporter-like_ATP-bd"/>
</dbReference>
<proteinExistence type="predicted"/>
<dbReference type="InterPro" id="IPR027417">
    <property type="entry name" value="P-loop_NTPase"/>
</dbReference>
<dbReference type="PANTHER" id="PTHR42794">
    <property type="entry name" value="HEMIN IMPORT ATP-BINDING PROTEIN HMUV"/>
    <property type="match status" value="1"/>
</dbReference>
<dbReference type="Proteomes" id="UP000615234">
    <property type="component" value="Unassembled WGS sequence"/>
</dbReference>
<evidence type="ECO:0000256" key="1">
    <source>
        <dbReference type="ARBA" id="ARBA00022741"/>
    </source>
</evidence>
<reference evidence="4 5" key="1">
    <citation type="submission" date="2020-08" db="EMBL/GenBank/DDBJ databases">
        <title>Genome public.</title>
        <authorList>
            <person name="Liu C."/>
            <person name="Sun Q."/>
        </authorList>
    </citation>
    <scope>NUCLEOTIDE SEQUENCE [LARGE SCALE GENOMIC DNA]</scope>
    <source>
        <strain evidence="4 5">NSJ-10</strain>
    </source>
</reference>
<protein>
    <submittedName>
        <fullName evidence="4">ABC transporter ATP-binding protein</fullName>
    </submittedName>
</protein>
<feature type="domain" description="ABC transporter" evidence="3">
    <location>
        <begin position="4"/>
        <end position="239"/>
    </location>
</feature>
<dbReference type="RefSeq" id="WP_186847916.1">
    <property type="nucleotide sequence ID" value="NZ_JACOOX010000006.1"/>
</dbReference>
<keyword evidence="1" id="KW-0547">Nucleotide-binding</keyword>
<dbReference type="Pfam" id="PF00005">
    <property type="entry name" value="ABC_tran"/>
    <property type="match status" value="1"/>
</dbReference>
<dbReference type="PANTHER" id="PTHR42794:SF2">
    <property type="entry name" value="ABC TRANSPORTER ATP-BINDING PROTEIN"/>
    <property type="match status" value="1"/>
</dbReference>
<dbReference type="InterPro" id="IPR003593">
    <property type="entry name" value="AAA+_ATPase"/>
</dbReference>
<keyword evidence="5" id="KW-1185">Reference proteome</keyword>
<dbReference type="GO" id="GO:0005524">
    <property type="term" value="F:ATP binding"/>
    <property type="evidence" value="ECO:0007669"/>
    <property type="project" value="UniProtKB-KW"/>
</dbReference>
<comment type="caution">
    <text evidence="4">The sequence shown here is derived from an EMBL/GenBank/DDBJ whole genome shotgun (WGS) entry which is preliminary data.</text>
</comment>
<dbReference type="CDD" id="cd03214">
    <property type="entry name" value="ABC_Iron-Siderophores_B12_Hemin"/>
    <property type="match status" value="1"/>
</dbReference>
<evidence type="ECO:0000313" key="5">
    <source>
        <dbReference type="Proteomes" id="UP000615234"/>
    </source>
</evidence>
<dbReference type="SUPFAM" id="SSF52540">
    <property type="entry name" value="P-loop containing nucleoside triphosphate hydrolases"/>
    <property type="match status" value="1"/>
</dbReference>
<accession>A0A8I0AQI8</accession>
<keyword evidence="2 4" id="KW-0067">ATP-binding</keyword>
<dbReference type="SMART" id="SM00382">
    <property type="entry name" value="AAA"/>
    <property type="match status" value="1"/>
</dbReference>
<dbReference type="PROSITE" id="PS50893">
    <property type="entry name" value="ABC_TRANSPORTER_2"/>
    <property type="match status" value="1"/>
</dbReference>
<gene>
    <name evidence="4" type="ORF">H8S09_12030</name>
</gene>
<evidence type="ECO:0000259" key="3">
    <source>
        <dbReference type="PROSITE" id="PS50893"/>
    </source>
</evidence>
<dbReference type="EMBL" id="JACOOX010000006">
    <property type="protein sequence ID" value="MBC5663589.1"/>
    <property type="molecule type" value="Genomic_DNA"/>
</dbReference>
<evidence type="ECO:0000313" key="4">
    <source>
        <dbReference type="EMBL" id="MBC5663589.1"/>
    </source>
</evidence>
<dbReference type="GO" id="GO:0016887">
    <property type="term" value="F:ATP hydrolysis activity"/>
    <property type="evidence" value="ECO:0007669"/>
    <property type="project" value="InterPro"/>
</dbReference>
<name>A0A8I0AQI8_9FIRM</name>
<dbReference type="Gene3D" id="3.40.50.300">
    <property type="entry name" value="P-loop containing nucleotide triphosphate hydrolases"/>
    <property type="match status" value="1"/>
</dbReference>
<dbReference type="AlphaFoldDB" id="A0A8I0AQI8"/>
<sequence length="265" mass="29060">MKLLTVNNLSAGYNGTDIIKNISFSVDSGQIIGILGANGCGKTTLIKSLANLLPHTGNCQLDTITVESVSPKELARLCGYIPQNNSISLDLTLFDVVMMGFNPELKLLQTPTRQMKETAIQALIDVGLGNRMYDNFQSLSAGQKQLCILARTFAGKRKLLLLDEPESALDFRLRYQAMELLQDYIQQNHASALITLHDSALALNYCDSLLILSDGRLIGTIIPSETSISDMEQLLSKIYGTISLSKLNDRLGNSRLVMMKEAETS</sequence>
<evidence type="ECO:0000256" key="2">
    <source>
        <dbReference type="ARBA" id="ARBA00022840"/>
    </source>
</evidence>